<dbReference type="Proteomes" id="UP001519288">
    <property type="component" value="Unassembled WGS sequence"/>
</dbReference>
<dbReference type="PROSITE" id="PS51721">
    <property type="entry name" value="G_CP"/>
    <property type="match status" value="1"/>
</dbReference>
<dbReference type="CDD" id="cd01855">
    <property type="entry name" value="YqeH"/>
    <property type="match status" value="1"/>
</dbReference>
<dbReference type="RefSeq" id="WP_209858269.1">
    <property type="nucleotide sequence ID" value="NZ_JAGGLD010000001.1"/>
</dbReference>
<reference evidence="2 3" key="1">
    <citation type="submission" date="2021-03" db="EMBL/GenBank/DDBJ databases">
        <title>Genomic Encyclopedia of Type Strains, Phase IV (KMG-IV): sequencing the most valuable type-strain genomes for metagenomic binning, comparative biology and taxonomic classification.</title>
        <authorList>
            <person name="Goeker M."/>
        </authorList>
    </citation>
    <scope>NUCLEOTIDE SEQUENCE [LARGE SCALE GENOMIC DNA]</scope>
    <source>
        <strain evidence="2 3">DSM 26806</strain>
    </source>
</reference>
<dbReference type="InterPro" id="IPR027417">
    <property type="entry name" value="P-loop_NTPase"/>
</dbReference>
<evidence type="ECO:0000313" key="3">
    <source>
        <dbReference type="Proteomes" id="UP001519288"/>
    </source>
</evidence>
<dbReference type="InterPro" id="IPR048422">
    <property type="entry name" value="NOA1/YqeH-like_C"/>
</dbReference>
<evidence type="ECO:0000313" key="2">
    <source>
        <dbReference type="EMBL" id="MBP1999114.1"/>
    </source>
</evidence>
<dbReference type="PANTHER" id="PTHR46434">
    <property type="entry name" value="GENETIC INTERACTOR OF PROHIBITINS 3, MITOCHONDRIAL"/>
    <property type="match status" value="1"/>
</dbReference>
<protein>
    <submittedName>
        <fullName evidence="2">Ribosome biogenesis GTPase YqeH</fullName>
    </submittedName>
</protein>
<dbReference type="Gene3D" id="3.40.50.300">
    <property type="entry name" value="P-loop containing nucleotide triphosphate hydrolases"/>
    <property type="match status" value="1"/>
</dbReference>
<dbReference type="InterPro" id="IPR006073">
    <property type="entry name" value="GTP-bd"/>
</dbReference>
<accession>A0ABS4JBM4</accession>
<keyword evidence="3" id="KW-1185">Reference proteome</keyword>
<organism evidence="2 3">
    <name type="scientific">Paenibacillus shirakamiensis</name>
    <dbReference type="NCBI Taxonomy" id="1265935"/>
    <lineage>
        <taxon>Bacteria</taxon>
        <taxon>Bacillati</taxon>
        <taxon>Bacillota</taxon>
        <taxon>Bacilli</taxon>
        <taxon>Bacillales</taxon>
        <taxon>Paenibacillaceae</taxon>
        <taxon>Paenibacillus</taxon>
    </lineage>
</organism>
<comment type="caution">
    <text evidence="2">The sequence shown here is derived from an EMBL/GenBank/DDBJ whole genome shotgun (WGS) entry which is preliminary data.</text>
</comment>
<dbReference type="PANTHER" id="PTHR46434:SF1">
    <property type="entry name" value="GENETIC INTERACTOR OF PROHIBITINS 3, MITOCHONDRIAL"/>
    <property type="match status" value="1"/>
</dbReference>
<dbReference type="InterPro" id="IPR019988">
    <property type="entry name" value="GTP-bd_ribosome_bgen_YqeH"/>
</dbReference>
<sequence>MTEASPIPDGMRCSGCGIQLQAEDTSKPGYIPQQALDREPVICQRCFRIKNYNESSSVTVEQDEFLRLLSQIGDKDALVIHIVDIFDFDGSLIGGLQRFVGSNPVILAVNKIDLLPKVTNWNKVRNWVQKQAKEMGLKTLDIVFCSAKQNQGFDRLLDMVQEHRGDRDVYVVGATNVGKSTLINRLIRDYSDLEQELTTSRYPGTTLDMVNIPLDDGQYIIDTPGIVYPSRYSELVSPSDLGIIMADKPLKPAVNQLNAGQTLFFGGFGRFDFIQGEHQSFTSYVSSRIKIHRTKLERADELFAQHAGEMLSPPSREALEKLPAWTRHEFRITKNSNVDVFMSGLGWIKINGDTGCVIAVHVPKGVKVLVRPSLI</sequence>
<dbReference type="Pfam" id="PF01926">
    <property type="entry name" value="MMR_HSR1"/>
    <property type="match status" value="1"/>
</dbReference>
<feature type="domain" description="CP-type G" evidence="1">
    <location>
        <begin position="66"/>
        <end position="229"/>
    </location>
</feature>
<dbReference type="InterPro" id="IPR050896">
    <property type="entry name" value="Mito_lipid_metab_GTPase"/>
</dbReference>
<dbReference type="InterPro" id="IPR030378">
    <property type="entry name" value="G_CP_dom"/>
</dbReference>
<name>A0ABS4JBM4_9BACL</name>
<evidence type="ECO:0000259" key="1">
    <source>
        <dbReference type="PROSITE" id="PS51721"/>
    </source>
</evidence>
<dbReference type="Pfam" id="PF21516">
    <property type="entry name" value="YqeH-like_C"/>
    <property type="match status" value="1"/>
</dbReference>
<gene>
    <name evidence="2" type="ORF">J2Z69_000133</name>
</gene>
<proteinExistence type="predicted"/>
<dbReference type="NCBIfam" id="TIGR03597">
    <property type="entry name" value="GTPase_YqeH"/>
    <property type="match status" value="1"/>
</dbReference>
<dbReference type="EMBL" id="JAGGLD010000001">
    <property type="protein sequence ID" value="MBP1999114.1"/>
    <property type="molecule type" value="Genomic_DNA"/>
</dbReference>
<dbReference type="SUPFAM" id="SSF52540">
    <property type="entry name" value="P-loop containing nucleoside triphosphate hydrolases"/>
    <property type="match status" value="1"/>
</dbReference>